<organism evidence="2 3">
    <name type="scientific">Pseudoalteromonas phenolica</name>
    <dbReference type="NCBI Taxonomy" id="161398"/>
    <lineage>
        <taxon>Bacteria</taxon>
        <taxon>Pseudomonadati</taxon>
        <taxon>Pseudomonadota</taxon>
        <taxon>Gammaproteobacteria</taxon>
        <taxon>Alteromonadales</taxon>
        <taxon>Pseudoalteromonadaceae</taxon>
        <taxon>Pseudoalteromonas</taxon>
    </lineage>
</organism>
<evidence type="ECO:0000256" key="1">
    <source>
        <dbReference type="SAM" id="Phobius"/>
    </source>
</evidence>
<dbReference type="PATRIC" id="fig|161398.10.peg.2349"/>
<dbReference type="AlphaFoldDB" id="A0A0S2K3Z7"/>
<keyword evidence="1" id="KW-0812">Transmembrane</keyword>
<dbReference type="EMBL" id="CP013187">
    <property type="protein sequence ID" value="ALO42798.1"/>
    <property type="molecule type" value="Genomic_DNA"/>
</dbReference>
<dbReference type="Proteomes" id="UP000061457">
    <property type="component" value="Chromosome I"/>
</dbReference>
<protein>
    <submittedName>
        <fullName evidence="2">Uncharacterized protein</fullName>
    </submittedName>
</protein>
<feature type="transmembrane region" description="Helical" evidence="1">
    <location>
        <begin position="41"/>
        <end position="57"/>
    </location>
</feature>
<gene>
    <name evidence="2" type="ORF">PP2015_2302</name>
</gene>
<reference evidence="3" key="1">
    <citation type="submission" date="2015-11" db="EMBL/GenBank/DDBJ databases">
        <authorList>
            <person name="Kim K.M."/>
        </authorList>
    </citation>
    <scope>NUCLEOTIDE SEQUENCE [LARGE SCALE GENOMIC DNA]</scope>
    <source>
        <strain evidence="3">KCTC 12086</strain>
    </source>
</reference>
<keyword evidence="1" id="KW-1133">Transmembrane helix</keyword>
<proteinExistence type="predicted"/>
<dbReference type="STRING" id="161398.PP2015_2302"/>
<evidence type="ECO:0000313" key="3">
    <source>
        <dbReference type="Proteomes" id="UP000061457"/>
    </source>
</evidence>
<sequence length="112" mass="12342">MQQRKIGQSLAQKSPIGIVFTLLLFIPLAMSSELIVENLISAMVLGMVTVILLLSYWHGKGGSFFIFALLMPLVLVVIAELPSFVALAWLINAFFFGASSCLFAYLLWSKSK</sequence>
<feature type="transmembrane region" description="Helical" evidence="1">
    <location>
        <begin position="87"/>
        <end position="108"/>
    </location>
</feature>
<dbReference type="OrthoDB" id="6238772at2"/>
<keyword evidence="3" id="KW-1185">Reference proteome</keyword>
<dbReference type="RefSeq" id="WP_058030505.1">
    <property type="nucleotide sequence ID" value="NZ_CP013187.1"/>
</dbReference>
<dbReference type="KEGG" id="pphe:PP2015_2302"/>
<accession>A0A0S2K3Z7</accession>
<keyword evidence="1" id="KW-0472">Membrane</keyword>
<name>A0A0S2K3Z7_9GAMM</name>
<feature type="transmembrane region" description="Helical" evidence="1">
    <location>
        <begin position="64"/>
        <end position="81"/>
    </location>
</feature>
<evidence type="ECO:0000313" key="2">
    <source>
        <dbReference type="EMBL" id="ALO42798.1"/>
    </source>
</evidence>